<dbReference type="CDD" id="cd00118">
    <property type="entry name" value="LysM"/>
    <property type="match status" value="4"/>
</dbReference>
<dbReference type="KEGG" id="amt:Amet_0541"/>
<dbReference type="Pfam" id="PF01476">
    <property type="entry name" value="LysM"/>
    <property type="match status" value="4"/>
</dbReference>
<feature type="domain" description="LysM" evidence="1">
    <location>
        <begin position="13"/>
        <end position="57"/>
    </location>
</feature>
<dbReference type="HOGENOM" id="CLU_058970_0_0_9"/>
<name>A6TKQ0_ALKMQ</name>
<proteinExistence type="predicted"/>
<protein>
    <submittedName>
        <fullName evidence="2">Peptidoglycan-binding domain 1 protein</fullName>
    </submittedName>
</protein>
<dbReference type="PANTHER" id="PTHR33734:SF22">
    <property type="entry name" value="MEMBRANE-BOUND LYTIC MUREIN TRANSGLYCOSYLASE D"/>
    <property type="match status" value="1"/>
</dbReference>
<dbReference type="eggNOG" id="COG1388">
    <property type="taxonomic scope" value="Bacteria"/>
</dbReference>
<dbReference type="InterPro" id="IPR036366">
    <property type="entry name" value="PGBDSf"/>
</dbReference>
<evidence type="ECO:0000313" key="2">
    <source>
        <dbReference type="EMBL" id="ABR46768.1"/>
    </source>
</evidence>
<dbReference type="Proteomes" id="UP000001572">
    <property type="component" value="Chromosome"/>
</dbReference>
<feature type="domain" description="LysM" evidence="1">
    <location>
        <begin position="214"/>
        <end position="258"/>
    </location>
</feature>
<dbReference type="RefSeq" id="WP_011971676.1">
    <property type="nucleotide sequence ID" value="NC_009633.1"/>
</dbReference>
<dbReference type="STRING" id="293826.Amet_0541"/>
<reference evidence="3" key="1">
    <citation type="journal article" date="2016" name="Genome Announc.">
        <title>Complete genome sequence of Alkaliphilus metalliredigens strain QYMF, an alkaliphilic and metal-reducing bacterium isolated from borax-contaminated leachate ponds.</title>
        <authorList>
            <person name="Hwang C."/>
            <person name="Copeland A."/>
            <person name="Lucas S."/>
            <person name="Lapidus A."/>
            <person name="Barry K."/>
            <person name="Detter J.C."/>
            <person name="Glavina Del Rio T."/>
            <person name="Hammon N."/>
            <person name="Israni S."/>
            <person name="Dalin E."/>
            <person name="Tice H."/>
            <person name="Pitluck S."/>
            <person name="Chertkov O."/>
            <person name="Brettin T."/>
            <person name="Bruce D."/>
            <person name="Han C."/>
            <person name="Schmutz J."/>
            <person name="Larimer F."/>
            <person name="Land M.L."/>
            <person name="Hauser L."/>
            <person name="Kyrpides N."/>
            <person name="Mikhailova N."/>
            <person name="Ye Q."/>
            <person name="Zhou J."/>
            <person name="Richardson P."/>
            <person name="Fields M.W."/>
        </authorList>
    </citation>
    <scope>NUCLEOTIDE SEQUENCE [LARGE SCALE GENOMIC DNA]</scope>
    <source>
        <strain evidence="3">QYMF</strain>
    </source>
</reference>
<evidence type="ECO:0000313" key="3">
    <source>
        <dbReference type="Proteomes" id="UP000001572"/>
    </source>
</evidence>
<dbReference type="SMART" id="SM00257">
    <property type="entry name" value="LysM"/>
    <property type="match status" value="4"/>
</dbReference>
<dbReference type="SUPFAM" id="SSF54106">
    <property type="entry name" value="LysM domain"/>
    <property type="match status" value="4"/>
</dbReference>
<dbReference type="EMBL" id="CP000724">
    <property type="protein sequence ID" value="ABR46768.1"/>
    <property type="molecule type" value="Genomic_DNA"/>
</dbReference>
<dbReference type="PROSITE" id="PS51782">
    <property type="entry name" value="LYSM"/>
    <property type="match status" value="4"/>
</dbReference>
<dbReference type="OrthoDB" id="9811296at2"/>
<dbReference type="InterPro" id="IPR018392">
    <property type="entry name" value="LysM"/>
</dbReference>
<dbReference type="SUPFAM" id="SSF47090">
    <property type="entry name" value="PGBD-like"/>
    <property type="match status" value="1"/>
</dbReference>
<dbReference type="Gene3D" id="1.10.101.10">
    <property type="entry name" value="PGBD-like superfamily/PGBD"/>
    <property type="match status" value="1"/>
</dbReference>
<keyword evidence="3" id="KW-1185">Reference proteome</keyword>
<organism evidence="2 3">
    <name type="scientific">Alkaliphilus metalliredigens (strain QYMF)</name>
    <dbReference type="NCBI Taxonomy" id="293826"/>
    <lineage>
        <taxon>Bacteria</taxon>
        <taxon>Bacillati</taxon>
        <taxon>Bacillota</taxon>
        <taxon>Clostridia</taxon>
        <taxon>Peptostreptococcales</taxon>
        <taxon>Natronincolaceae</taxon>
        <taxon>Alkaliphilus</taxon>
    </lineage>
</organism>
<gene>
    <name evidence="2" type="ordered locus">Amet_0541</name>
</gene>
<dbReference type="InterPro" id="IPR036779">
    <property type="entry name" value="LysM_dom_sf"/>
</dbReference>
<evidence type="ECO:0000259" key="1">
    <source>
        <dbReference type="PROSITE" id="PS51782"/>
    </source>
</evidence>
<dbReference type="InterPro" id="IPR002477">
    <property type="entry name" value="Peptidoglycan-bd-like"/>
</dbReference>
<dbReference type="Gene3D" id="3.10.350.10">
    <property type="entry name" value="LysM domain"/>
    <property type="match status" value="4"/>
</dbReference>
<dbReference type="GO" id="GO:0008932">
    <property type="term" value="F:lytic endotransglycosylase activity"/>
    <property type="evidence" value="ECO:0007669"/>
    <property type="project" value="TreeGrafter"/>
</dbReference>
<dbReference type="eggNOG" id="COG3409">
    <property type="taxonomic scope" value="Bacteria"/>
</dbReference>
<dbReference type="AlphaFoldDB" id="A6TKQ0"/>
<accession>A6TKQ0</accession>
<dbReference type="InterPro" id="IPR036365">
    <property type="entry name" value="PGBD-like_sf"/>
</dbReference>
<feature type="domain" description="LysM" evidence="1">
    <location>
        <begin position="273"/>
        <end position="317"/>
    </location>
</feature>
<sequence length="320" mass="34210">MYYSQAPCPTGTISYTIQSGDTFYAIARAYNISLDVLLAANPGVNPDRLMVGQRICIPISTPPSTGCPVGTVPYTIRAGDTFYSIATTNNIPLDALLTANPGVNPDRLMVGQVICVPRNTPPPTTACPTLRVGSRGPDVERLQRLLRDNGYDPGPIDGIFGTRTQLAVIAFQRDLNIVADGIVGPRTWTGLGVDCTAPPVPPTPPSPTCPTGTTPHTIVAGDTFYNLAIQYNTTVDAIRRANPNVNPDNLQVGQRICIPVTTPPSPTCPTGTAPHTIELRDSFYNLAIQYNTTVEAIRRANPNVDPQNLIIGQIICIPLP</sequence>
<dbReference type="PANTHER" id="PTHR33734">
    <property type="entry name" value="LYSM DOMAIN-CONTAINING GPI-ANCHORED PROTEIN 2"/>
    <property type="match status" value="1"/>
</dbReference>
<dbReference type="Pfam" id="PF01471">
    <property type="entry name" value="PG_binding_1"/>
    <property type="match status" value="1"/>
</dbReference>
<feature type="domain" description="LysM" evidence="1">
    <location>
        <begin position="72"/>
        <end position="116"/>
    </location>
</feature>